<reference evidence="2" key="1">
    <citation type="journal article" date="2023" name="G3 (Bethesda)">
        <title>A reference genome for the long-term kleptoplast-retaining sea slug Elysia crispata morphotype clarki.</title>
        <authorList>
            <person name="Eastman K.E."/>
            <person name="Pendleton A.L."/>
            <person name="Shaikh M.A."/>
            <person name="Suttiyut T."/>
            <person name="Ogas R."/>
            <person name="Tomko P."/>
            <person name="Gavelis G."/>
            <person name="Widhalm J.R."/>
            <person name="Wisecaver J.H."/>
        </authorList>
    </citation>
    <scope>NUCLEOTIDE SEQUENCE</scope>
    <source>
        <strain evidence="2">ECLA1</strain>
    </source>
</reference>
<proteinExistence type="predicted"/>
<accession>A0AAE1AR65</accession>
<comment type="caution">
    <text evidence="2">The sequence shown here is derived from an EMBL/GenBank/DDBJ whole genome shotgun (WGS) entry which is preliminary data.</text>
</comment>
<name>A0AAE1AR65_9GAST</name>
<feature type="region of interest" description="Disordered" evidence="1">
    <location>
        <begin position="228"/>
        <end position="251"/>
    </location>
</feature>
<evidence type="ECO:0000313" key="2">
    <source>
        <dbReference type="EMBL" id="KAK3792517.1"/>
    </source>
</evidence>
<dbReference type="EMBL" id="JAWDGP010001368">
    <property type="protein sequence ID" value="KAK3792517.1"/>
    <property type="molecule type" value="Genomic_DNA"/>
</dbReference>
<sequence>MDSGQPAEHLRGIETGQPSEHLRGMDSGQPAEHLRGIETGQLSEHLRDMETGQPAEQLRDMETGQLSEHLRDMETGQLSEHLRDMETGQPAEHLRGMETRQPAEHLRFDPEKLRQVKHWTVQLYQQSKGEDNPSRLVLSASLPWRVVEELRCQQLSGSPRLVSMTGPCTGNTAKNTKTPSPAAQRTLFCLGSHLRYNIFIYTLLFKSKNISDLPRTEPNYRYQEATRPGAHLSTNVVSGHVDRQTMADPRN</sequence>
<dbReference type="Proteomes" id="UP001283361">
    <property type="component" value="Unassembled WGS sequence"/>
</dbReference>
<evidence type="ECO:0000313" key="3">
    <source>
        <dbReference type="Proteomes" id="UP001283361"/>
    </source>
</evidence>
<feature type="compositionally biased region" description="Basic and acidic residues" evidence="1">
    <location>
        <begin position="240"/>
        <end position="251"/>
    </location>
</feature>
<feature type="region of interest" description="Disordered" evidence="1">
    <location>
        <begin position="1"/>
        <end position="31"/>
    </location>
</feature>
<dbReference type="SUPFAM" id="SSF158791">
    <property type="entry name" value="MgtE N-terminal domain-like"/>
    <property type="match status" value="1"/>
</dbReference>
<organism evidence="2 3">
    <name type="scientific">Elysia crispata</name>
    <name type="common">lettuce slug</name>
    <dbReference type="NCBI Taxonomy" id="231223"/>
    <lineage>
        <taxon>Eukaryota</taxon>
        <taxon>Metazoa</taxon>
        <taxon>Spiralia</taxon>
        <taxon>Lophotrochozoa</taxon>
        <taxon>Mollusca</taxon>
        <taxon>Gastropoda</taxon>
        <taxon>Heterobranchia</taxon>
        <taxon>Euthyneura</taxon>
        <taxon>Panpulmonata</taxon>
        <taxon>Sacoglossa</taxon>
        <taxon>Placobranchoidea</taxon>
        <taxon>Plakobranchidae</taxon>
        <taxon>Elysia</taxon>
    </lineage>
</organism>
<keyword evidence="3" id="KW-1185">Reference proteome</keyword>
<gene>
    <name evidence="2" type="ORF">RRG08_017786</name>
</gene>
<evidence type="ECO:0000256" key="1">
    <source>
        <dbReference type="SAM" id="MobiDB-lite"/>
    </source>
</evidence>
<dbReference type="AlphaFoldDB" id="A0AAE1AR65"/>
<protein>
    <submittedName>
        <fullName evidence="2">Uncharacterized protein</fullName>
    </submittedName>
</protein>